<dbReference type="SUPFAM" id="SSF51445">
    <property type="entry name" value="(Trans)glycosidases"/>
    <property type="match status" value="1"/>
</dbReference>
<organism evidence="3 4">
    <name type="scientific">Diatrype stigma</name>
    <dbReference type="NCBI Taxonomy" id="117547"/>
    <lineage>
        <taxon>Eukaryota</taxon>
        <taxon>Fungi</taxon>
        <taxon>Dikarya</taxon>
        <taxon>Ascomycota</taxon>
        <taxon>Pezizomycotina</taxon>
        <taxon>Sordariomycetes</taxon>
        <taxon>Xylariomycetidae</taxon>
        <taxon>Xylariales</taxon>
        <taxon>Diatrypaceae</taxon>
        <taxon>Diatrype</taxon>
    </lineage>
</organism>
<evidence type="ECO:0000313" key="4">
    <source>
        <dbReference type="Proteomes" id="UP001320420"/>
    </source>
</evidence>
<keyword evidence="1" id="KW-0732">Signal</keyword>
<reference evidence="3 4" key="1">
    <citation type="submission" date="2024-02" db="EMBL/GenBank/DDBJ databases">
        <title>De novo assembly and annotation of 12 fungi associated with fruit tree decline syndrome in Ontario, Canada.</title>
        <authorList>
            <person name="Sulman M."/>
            <person name="Ellouze W."/>
            <person name="Ilyukhin E."/>
        </authorList>
    </citation>
    <scope>NUCLEOTIDE SEQUENCE [LARGE SCALE GENOMIC DNA]</scope>
    <source>
        <strain evidence="3 4">M11/M66-122</strain>
    </source>
</reference>
<dbReference type="Proteomes" id="UP001320420">
    <property type="component" value="Unassembled WGS sequence"/>
</dbReference>
<name>A0AAN9YJ06_9PEZI</name>
<dbReference type="Pfam" id="PF11790">
    <property type="entry name" value="Glyco_hydro_cc"/>
    <property type="match status" value="1"/>
</dbReference>
<dbReference type="InterPro" id="IPR053183">
    <property type="entry name" value="ASL1"/>
</dbReference>
<feature type="signal peptide" evidence="1">
    <location>
        <begin position="1"/>
        <end position="21"/>
    </location>
</feature>
<evidence type="ECO:0000259" key="2">
    <source>
        <dbReference type="Pfam" id="PF11790"/>
    </source>
</evidence>
<dbReference type="EMBL" id="JAKJXP020000117">
    <property type="protein sequence ID" value="KAK7744724.1"/>
    <property type="molecule type" value="Genomic_DNA"/>
</dbReference>
<comment type="caution">
    <text evidence="3">The sequence shown here is derived from an EMBL/GenBank/DDBJ whole genome shotgun (WGS) entry which is preliminary data.</text>
</comment>
<dbReference type="AlphaFoldDB" id="A0AAN9YJ06"/>
<dbReference type="Gene3D" id="3.20.20.80">
    <property type="entry name" value="Glycosidases"/>
    <property type="match status" value="1"/>
</dbReference>
<gene>
    <name evidence="3" type="ORF">SLS62_010081</name>
</gene>
<accession>A0AAN9YJ06</accession>
<sequence>MFTKTGLLALCAAASFNGATAAHHRHRHPKRDVVYAETDVVVVTEYETHTVTAGQEQATTVPTTAVSTSSQVAAENVPVVVPTSSETPAAPTTPTTLATFVKPSSATPSTAVSSSAAEAPLVAPAAATAAQLVSSIVGDITSTPIAAPAAVDTASVAPAALPTSAAAPAEVSPASTTSSNVSKRGAAYNDASMVKVLLGQTNAISWVYNWGADAGDLGVDIPFYPTMWGDKVAADWPAKAQAAVDAGTEVFFSFNEPDNAGQANMAPSYAATKHQEWMNPYGDKARIGAPAVSSSEEANQGLDWLQQFFDACGGNCKVDFCNTHWYGPGGDSGADLFLAHVKAVRDVSGCQGKPVWITEFMPQGSSSENETFMKKITEALESSDYDFVEKYSYFMLAVGETYLMSSATELNALGKIYANLS</sequence>
<dbReference type="PANTHER" id="PTHR34154">
    <property type="entry name" value="ALKALI-SENSITIVE LINKAGE PROTEIN 1"/>
    <property type="match status" value="1"/>
</dbReference>
<feature type="chain" id="PRO_5042812222" description="Asl1-like glycosyl hydrolase catalytic domain-containing protein" evidence="1">
    <location>
        <begin position="22"/>
        <end position="421"/>
    </location>
</feature>
<dbReference type="PANTHER" id="PTHR34154:SF13">
    <property type="entry name" value="ASL1-LIKE GLYCOSYL HYDROLASE CATALYTIC DOMAIN-CONTAINING PROTEIN"/>
    <property type="match status" value="1"/>
</dbReference>
<keyword evidence="4" id="KW-1185">Reference proteome</keyword>
<protein>
    <recommendedName>
        <fullName evidence="2">Asl1-like glycosyl hydrolase catalytic domain-containing protein</fullName>
    </recommendedName>
</protein>
<proteinExistence type="predicted"/>
<evidence type="ECO:0000256" key="1">
    <source>
        <dbReference type="SAM" id="SignalP"/>
    </source>
</evidence>
<evidence type="ECO:0000313" key="3">
    <source>
        <dbReference type="EMBL" id="KAK7744724.1"/>
    </source>
</evidence>
<dbReference type="InterPro" id="IPR024655">
    <property type="entry name" value="Asl1_glyco_hydro_catalytic"/>
</dbReference>
<dbReference type="GO" id="GO:0009277">
    <property type="term" value="C:fungal-type cell wall"/>
    <property type="evidence" value="ECO:0007669"/>
    <property type="project" value="TreeGrafter"/>
</dbReference>
<feature type="domain" description="Asl1-like glycosyl hydrolase catalytic" evidence="2">
    <location>
        <begin position="185"/>
        <end position="417"/>
    </location>
</feature>
<dbReference type="InterPro" id="IPR017853">
    <property type="entry name" value="GH"/>
</dbReference>
<dbReference type="GO" id="GO:0071966">
    <property type="term" value="P:fungal-type cell wall polysaccharide metabolic process"/>
    <property type="evidence" value="ECO:0007669"/>
    <property type="project" value="TreeGrafter"/>
</dbReference>